<name>X1QSQ8_9ZZZZ</name>
<evidence type="ECO:0000256" key="2">
    <source>
        <dbReference type="ARBA" id="ARBA00023043"/>
    </source>
</evidence>
<proteinExistence type="predicted"/>
<dbReference type="PROSITE" id="PS50297">
    <property type="entry name" value="ANK_REP_REGION"/>
    <property type="match status" value="5"/>
</dbReference>
<keyword evidence="1" id="KW-0677">Repeat</keyword>
<dbReference type="PROSITE" id="PS50088">
    <property type="entry name" value="ANK_REPEAT"/>
    <property type="match status" value="5"/>
</dbReference>
<feature type="non-terminal residue" evidence="3">
    <location>
        <position position="254"/>
    </location>
</feature>
<accession>X1QSQ8</accession>
<organism evidence="3">
    <name type="scientific">marine sediment metagenome</name>
    <dbReference type="NCBI Taxonomy" id="412755"/>
    <lineage>
        <taxon>unclassified sequences</taxon>
        <taxon>metagenomes</taxon>
        <taxon>ecological metagenomes</taxon>
    </lineage>
</organism>
<gene>
    <name evidence="3" type="ORF">S06H3_41719</name>
</gene>
<dbReference type="SUPFAM" id="SSF48403">
    <property type="entry name" value="Ankyrin repeat"/>
    <property type="match status" value="1"/>
</dbReference>
<protein>
    <submittedName>
        <fullName evidence="3">Uncharacterized protein</fullName>
    </submittedName>
</protein>
<evidence type="ECO:0000256" key="1">
    <source>
        <dbReference type="ARBA" id="ARBA00022737"/>
    </source>
</evidence>
<dbReference type="SMART" id="SM00248">
    <property type="entry name" value="ANK"/>
    <property type="match status" value="6"/>
</dbReference>
<dbReference type="EMBL" id="BARV01025742">
    <property type="protein sequence ID" value="GAI46299.1"/>
    <property type="molecule type" value="Genomic_DNA"/>
</dbReference>
<comment type="caution">
    <text evidence="3">The sequence shown here is derived from an EMBL/GenBank/DDBJ whole genome shotgun (WGS) entry which is preliminary data.</text>
</comment>
<dbReference type="InterPro" id="IPR002110">
    <property type="entry name" value="Ankyrin_rpt"/>
</dbReference>
<sequence length="254" mass="27443">MSLRLWKGSVAKKKSKREYIWLECTDKWDWTPLHHAAWRGNKDVVELLIAKGADVNTKGSAGYTSLLYAAQSGHSEIAKLLIAKGADIEAKADMGVAPLMVAVLYNHNDIAEMLIAKGAEKTIYVASAQGDAESVKAFLKKDPNLISALAANTGLSALHWAAYQGHLDVIKLLIENGADVNVRCTNEDKTINGITPLFWAISRGHENAAELLINKGADVNARNKLRETALYGIGSLEVAKLLIANGADVNAKED</sequence>
<reference evidence="3" key="1">
    <citation type="journal article" date="2014" name="Front. Microbiol.">
        <title>High frequency of phylogenetically diverse reductive dehalogenase-homologous genes in deep subseafloor sedimentary metagenomes.</title>
        <authorList>
            <person name="Kawai M."/>
            <person name="Futagami T."/>
            <person name="Toyoda A."/>
            <person name="Takaki Y."/>
            <person name="Nishi S."/>
            <person name="Hori S."/>
            <person name="Arai W."/>
            <person name="Tsubouchi T."/>
            <person name="Morono Y."/>
            <person name="Uchiyama I."/>
            <person name="Ito T."/>
            <person name="Fujiyama A."/>
            <person name="Inagaki F."/>
            <person name="Takami H."/>
        </authorList>
    </citation>
    <scope>NUCLEOTIDE SEQUENCE</scope>
    <source>
        <strain evidence="3">Expedition CK06-06</strain>
    </source>
</reference>
<dbReference type="PANTHER" id="PTHR24171">
    <property type="entry name" value="ANKYRIN REPEAT DOMAIN-CONTAINING PROTEIN 39-RELATED"/>
    <property type="match status" value="1"/>
</dbReference>
<evidence type="ECO:0000313" key="3">
    <source>
        <dbReference type="EMBL" id="GAI46299.1"/>
    </source>
</evidence>
<dbReference type="PRINTS" id="PR01415">
    <property type="entry name" value="ANKYRIN"/>
</dbReference>
<dbReference type="InterPro" id="IPR036770">
    <property type="entry name" value="Ankyrin_rpt-contain_sf"/>
</dbReference>
<dbReference type="AlphaFoldDB" id="X1QSQ8"/>
<dbReference type="Gene3D" id="1.25.40.20">
    <property type="entry name" value="Ankyrin repeat-containing domain"/>
    <property type="match status" value="2"/>
</dbReference>
<dbReference type="Pfam" id="PF00023">
    <property type="entry name" value="Ank"/>
    <property type="match status" value="2"/>
</dbReference>
<dbReference type="Pfam" id="PF12796">
    <property type="entry name" value="Ank_2"/>
    <property type="match status" value="1"/>
</dbReference>
<keyword evidence="2" id="KW-0040">ANK repeat</keyword>
<dbReference type="Pfam" id="PF13637">
    <property type="entry name" value="Ank_4"/>
    <property type="match status" value="1"/>
</dbReference>